<reference evidence="2" key="1">
    <citation type="journal article" date="2023" name="Mol. Phylogenet. Evol.">
        <title>Genome-scale phylogeny and comparative genomics of the fungal order Sordariales.</title>
        <authorList>
            <person name="Hensen N."/>
            <person name="Bonometti L."/>
            <person name="Westerberg I."/>
            <person name="Brannstrom I.O."/>
            <person name="Guillou S."/>
            <person name="Cros-Aarteil S."/>
            <person name="Calhoun S."/>
            <person name="Haridas S."/>
            <person name="Kuo A."/>
            <person name="Mondo S."/>
            <person name="Pangilinan J."/>
            <person name="Riley R."/>
            <person name="LaButti K."/>
            <person name="Andreopoulos B."/>
            <person name="Lipzen A."/>
            <person name="Chen C."/>
            <person name="Yan M."/>
            <person name="Daum C."/>
            <person name="Ng V."/>
            <person name="Clum A."/>
            <person name="Steindorff A."/>
            <person name="Ohm R.A."/>
            <person name="Martin F."/>
            <person name="Silar P."/>
            <person name="Natvig D.O."/>
            <person name="Lalanne C."/>
            <person name="Gautier V."/>
            <person name="Ament-Velasquez S.L."/>
            <person name="Kruys A."/>
            <person name="Hutchinson M.I."/>
            <person name="Powell A.J."/>
            <person name="Barry K."/>
            <person name="Miller A.N."/>
            <person name="Grigoriev I.V."/>
            <person name="Debuchy R."/>
            <person name="Gladieux P."/>
            <person name="Hiltunen Thoren M."/>
            <person name="Johannesson H."/>
        </authorList>
    </citation>
    <scope>NUCLEOTIDE SEQUENCE</scope>
    <source>
        <strain evidence="2">CBS 314.62</strain>
    </source>
</reference>
<feature type="compositionally biased region" description="Acidic residues" evidence="1">
    <location>
        <begin position="71"/>
        <end position="83"/>
    </location>
</feature>
<dbReference type="EMBL" id="JAULSO010000001">
    <property type="protein sequence ID" value="KAK3694870.1"/>
    <property type="molecule type" value="Genomic_DNA"/>
</dbReference>
<feature type="region of interest" description="Disordered" evidence="1">
    <location>
        <begin position="1"/>
        <end position="105"/>
    </location>
</feature>
<sequence>MAVTQNLGGSVRASNEAPTASTHESTVSPRRIRRPSVIRRANIESFNQNRTESPRPHRRRKIRTRSVAKAEEEEEKEKEEAEAEQQRTLPSFAPAPTPSADRRSWRPSIVMDSPLSLEGEDLSRIEIADRRIAQRRLWNDFYRGRADFPELLEKAINERNELDELDDENTKPLSSLASTHVKAIAKRLDVLQSVLTNSSFPPERANIEAAIAGYTSGAIPYSHAYTIIWGGRIVDTSPDYTSFAADRSDRLERYFAEHGEGWLWYEPPLSEEDGTLRGPGLMAKRALCLKNPPEWRQTSEGMGHYELQMGFRRRKDRVTKDTSSVALGGGLSRMILKPRGPVRAAASKPAARRKGALTYIDADTEADQTGPLMFWNTLLDSGATFPCLFGDDMAKLGIDPEHYAAQTARPLSTADSVTNVKMYELDVAVVDSNKQTLSTSDPPIYPVERNRPLGGTIPVVCFAHNPVESSFPNRLSGMLPFLVCYISSTPGRYEMWFGEDRREVIGTSRMPGQMYYHGFLSGRDDEPGPRRTDYPDLVLRGDRMGTPVRVTFEHDFVDKSGEAWVSIEVDEPTGSTLDFKHKHRIKRELDQGAPAIRIEPRKRPSQQLDMQAYLVEKEAEDEREAARAIKRRFTTRNRDKHR</sequence>
<gene>
    <name evidence="2" type="ORF">B0T22DRAFT_477586</name>
</gene>
<organism evidence="2 3">
    <name type="scientific">Podospora appendiculata</name>
    <dbReference type="NCBI Taxonomy" id="314037"/>
    <lineage>
        <taxon>Eukaryota</taxon>
        <taxon>Fungi</taxon>
        <taxon>Dikarya</taxon>
        <taxon>Ascomycota</taxon>
        <taxon>Pezizomycotina</taxon>
        <taxon>Sordariomycetes</taxon>
        <taxon>Sordariomycetidae</taxon>
        <taxon>Sordariales</taxon>
        <taxon>Podosporaceae</taxon>
        <taxon>Podospora</taxon>
    </lineage>
</organism>
<protein>
    <submittedName>
        <fullName evidence="2">Uncharacterized protein</fullName>
    </submittedName>
</protein>
<dbReference type="AlphaFoldDB" id="A0AAE1CHT5"/>
<accession>A0AAE1CHT5</accession>
<feature type="compositionally biased region" description="Polar residues" evidence="1">
    <location>
        <begin position="1"/>
        <end position="26"/>
    </location>
</feature>
<feature type="compositionally biased region" description="Basic residues" evidence="1">
    <location>
        <begin position="56"/>
        <end position="66"/>
    </location>
</feature>
<name>A0AAE1CHT5_9PEZI</name>
<reference evidence="2" key="2">
    <citation type="submission" date="2023-06" db="EMBL/GenBank/DDBJ databases">
        <authorList>
            <consortium name="Lawrence Berkeley National Laboratory"/>
            <person name="Haridas S."/>
            <person name="Hensen N."/>
            <person name="Bonometti L."/>
            <person name="Westerberg I."/>
            <person name="Brannstrom I.O."/>
            <person name="Guillou S."/>
            <person name="Cros-Aarteil S."/>
            <person name="Calhoun S."/>
            <person name="Kuo A."/>
            <person name="Mondo S."/>
            <person name="Pangilinan J."/>
            <person name="Riley R."/>
            <person name="Labutti K."/>
            <person name="Andreopoulos B."/>
            <person name="Lipzen A."/>
            <person name="Chen C."/>
            <person name="Yanf M."/>
            <person name="Daum C."/>
            <person name="Ng V."/>
            <person name="Clum A."/>
            <person name="Steindorff A."/>
            <person name="Ohm R."/>
            <person name="Martin F."/>
            <person name="Silar P."/>
            <person name="Natvig D."/>
            <person name="Lalanne C."/>
            <person name="Gautier V."/>
            <person name="Ament-Velasquez S.L."/>
            <person name="Kruys A."/>
            <person name="Hutchinson M.I."/>
            <person name="Powell A.J."/>
            <person name="Barry K."/>
            <person name="Miller A.N."/>
            <person name="Grigoriev I.V."/>
            <person name="Debuchy R."/>
            <person name="Gladieux P."/>
            <person name="Thoren M.H."/>
            <person name="Johannesson H."/>
        </authorList>
    </citation>
    <scope>NUCLEOTIDE SEQUENCE</scope>
    <source>
        <strain evidence="2">CBS 314.62</strain>
    </source>
</reference>
<keyword evidence="3" id="KW-1185">Reference proteome</keyword>
<evidence type="ECO:0000256" key="1">
    <source>
        <dbReference type="SAM" id="MobiDB-lite"/>
    </source>
</evidence>
<proteinExistence type="predicted"/>
<dbReference type="Proteomes" id="UP001270362">
    <property type="component" value="Unassembled WGS sequence"/>
</dbReference>
<comment type="caution">
    <text evidence="2">The sequence shown here is derived from an EMBL/GenBank/DDBJ whole genome shotgun (WGS) entry which is preliminary data.</text>
</comment>
<evidence type="ECO:0000313" key="3">
    <source>
        <dbReference type="Proteomes" id="UP001270362"/>
    </source>
</evidence>
<evidence type="ECO:0000313" key="2">
    <source>
        <dbReference type="EMBL" id="KAK3694870.1"/>
    </source>
</evidence>